<evidence type="ECO:0000313" key="1">
    <source>
        <dbReference type="EMBL" id="SVB16222.1"/>
    </source>
</evidence>
<dbReference type="InterPro" id="IPR048444">
    <property type="entry name" value="DNMK"/>
</dbReference>
<protein>
    <submittedName>
        <fullName evidence="1">Uncharacterized protein</fullName>
    </submittedName>
</protein>
<reference evidence="1" key="1">
    <citation type="submission" date="2018-05" db="EMBL/GenBank/DDBJ databases">
        <authorList>
            <person name="Lanie J.A."/>
            <person name="Ng W.-L."/>
            <person name="Kazmierczak K.M."/>
            <person name="Andrzejewski T.M."/>
            <person name="Davidsen T.M."/>
            <person name="Wayne K.J."/>
            <person name="Tettelin H."/>
            <person name="Glass J.I."/>
            <person name="Rusch D."/>
            <person name="Podicherti R."/>
            <person name="Tsui H.-C.T."/>
            <person name="Winkler M.E."/>
        </authorList>
    </citation>
    <scope>NUCLEOTIDE SEQUENCE</scope>
</reference>
<organism evidence="1">
    <name type="scientific">marine metagenome</name>
    <dbReference type="NCBI Taxonomy" id="408172"/>
    <lineage>
        <taxon>unclassified sequences</taxon>
        <taxon>metagenomes</taxon>
        <taxon>ecological metagenomes</taxon>
    </lineage>
</organism>
<sequence length="111" mass="12495">MGIRQYLQDLGAGARTHLGDDVWITRLLATVDSARRRGRSVGIPDVRYPNEAEAVRAAGGILVRIDRDDVKRLDDPTECALDDWSDWDHVIENNGTYDEFVDAVRAQLRDS</sequence>
<dbReference type="Gene3D" id="3.40.50.300">
    <property type="entry name" value="P-loop containing nucleotide triphosphate hydrolases"/>
    <property type="match status" value="1"/>
</dbReference>
<name>A0A382BS11_9ZZZZ</name>
<dbReference type="SUPFAM" id="SSF52540">
    <property type="entry name" value="P-loop containing nucleoside triphosphate hydrolases"/>
    <property type="match status" value="1"/>
</dbReference>
<proteinExistence type="predicted"/>
<dbReference type="EMBL" id="UINC01030962">
    <property type="protein sequence ID" value="SVB16222.1"/>
    <property type="molecule type" value="Genomic_DNA"/>
</dbReference>
<dbReference type="InterPro" id="IPR027417">
    <property type="entry name" value="P-loop_NTPase"/>
</dbReference>
<dbReference type="AlphaFoldDB" id="A0A382BS11"/>
<accession>A0A382BS11</accession>
<dbReference type="Pfam" id="PF21448">
    <property type="entry name" value="DNMK"/>
    <property type="match status" value="1"/>
</dbReference>
<gene>
    <name evidence="1" type="ORF">METZ01_LOCUS169076</name>
</gene>